<sequence>MKIDTHIHITPPDIIKDWKKIGQREPYFNLLSATPHNKFATYETVANHLEEEGFDKGVVFGFSFQDMGLCRYVNDYTMEAVKQYPDKFIGFMTMPAHHKDLEKEIIRCYEGGLRGIGELFPEGQNLQLEGLHHTALKACCMNYNLPVLLHANELVGHEYAGKTSVSQKSIETFVRNHQEIPIILAHFGGGLLFYELMKEIRSSFKNVYYDTAAAVFLYEPTIYKVIREIGILDKLLFGSDYPLLPISRYEEGLNILKEEEKKAVMGGNALKLFETCHIL</sequence>
<dbReference type="SUPFAM" id="SSF51556">
    <property type="entry name" value="Metallo-dependent hydrolases"/>
    <property type="match status" value="1"/>
</dbReference>
<evidence type="ECO:0000256" key="1">
    <source>
        <dbReference type="ARBA" id="ARBA00023239"/>
    </source>
</evidence>
<dbReference type="AlphaFoldDB" id="A0A926I917"/>
<organism evidence="3 4">
    <name type="scientific">Zhenhengia yiwuensis</name>
    <dbReference type="NCBI Taxonomy" id="2763666"/>
    <lineage>
        <taxon>Bacteria</taxon>
        <taxon>Bacillati</taxon>
        <taxon>Bacillota</taxon>
        <taxon>Clostridia</taxon>
        <taxon>Lachnospirales</taxon>
        <taxon>Lachnospiraceae</taxon>
        <taxon>Zhenhengia</taxon>
    </lineage>
</organism>
<dbReference type="GO" id="GO:0016831">
    <property type="term" value="F:carboxy-lyase activity"/>
    <property type="evidence" value="ECO:0007669"/>
    <property type="project" value="InterPro"/>
</dbReference>
<dbReference type="InterPro" id="IPR032465">
    <property type="entry name" value="ACMSD"/>
</dbReference>
<evidence type="ECO:0000259" key="2">
    <source>
        <dbReference type="Pfam" id="PF04909"/>
    </source>
</evidence>
<keyword evidence="4" id="KW-1185">Reference proteome</keyword>
<reference evidence="3" key="1">
    <citation type="submission" date="2020-08" db="EMBL/GenBank/DDBJ databases">
        <title>Genome public.</title>
        <authorList>
            <person name="Liu C."/>
            <person name="Sun Q."/>
        </authorList>
    </citation>
    <scope>NUCLEOTIDE SEQUENCE</scope>
    <source>
        <strain evidence="3">NSJ-12</strain>
    </source>
</reference>
<dbReference type="Pfam" id="PF04909">
    <property type="entry name" value="Amidohydro_2"/>
    <property type="match status" value="1"/>
</dbReference>
<proteinExistence type="predicted"/>
<dbReference type="GO" id="GO:0019748">
    <property type="term" value="P:secondary metabolic process"/>
    <property type="evidence" value="ECO:0007669"/>
    <property type="project" value="TreeGrafter"/>
</dbReference>
<dbReference type="EMBL" id="JACRSY010000009">
    <property type="protein sequence ID" value="MBC8579290.1"/>
    <property type="molecule type" value="Genomic_DNA"/>
</dbReference>
<dbReference type="InterPro" id="IPR006680">
    <property type="entry name" value="Amidohydro-rel"/>
</dbReference>
<dbReference type="PANTHER" id="PTHR21240:SF28">
    <property type="entry name" value="ISO-OROTATE DECARBOXYLASE (EUROFUNG)"/>
    <property type="match status" value="1"/>
</dbReference>
<protein>
    <submittedName>
        <fullName evidence="3">Amidohydrolase</fullName>
    </submittedName>
</protein>
<dbReference type="GO" id="GO:0005737">
    <property type="term" value="C:cytoplasm"/>
    <property type="evidence" value="ECO:0007669"/>
    <property type="project" value="TreeGrafter"/>
</dbReference>
<dbReference type="Proteomes" id="UP000655830">
    <property type="component" value="Unassembled WGS sequence"/>
</dbReference>
<evidence type="ECO:0000313" key="4">
    <source>
        <dbReference type="Proteomes" id="UP000655830"/>
    </source>
</evidence>
<dbReference type="RefSeq" id="WP_249332417.1">
    <property type="nucleotide sequence ID" value="NZ_JACRSY010000009.1"/>
</dbReference>
<feature type="domain" description="Amidohydrolase-related" evidence="2">
    <location>
        <begin position="3"/>
        <end position="273"/>
    </location>
</feature>
<evidence type="ECO:0000313" key="3">
    <source>
        <dbReference type="EMBL" id="MBC8579290.1"/>
    </source>
</evidence>
<name>A0A926I917_9FIRM</name>
<dbReference type="Gene3D" id="3.20.20.140">
    <property type="entry name" value="Metal-dependent hydrolases"/>
    <property type="match status" value="1"/>
</dbReference>
<comment type="caution">
    <text evidence="3">The sequence shown here is derived from an EMBL/GenBank/DDBJ whole genome shotgun (WGS) entry which is preliminary data.</text>
</comment>
<dbReference type="GO" id="GO:0016787">
    <property type="term" value="F:hydrolase activity"/>
    <property type="evidence" value="ECO:0007669"/>
    <property type="project" value="InterPro"/>
</dbReference>
<gene>
    <name evidence="3" type="ORF">H8718_07100</name>
</gene>
<dbReference type="InterPro" id="IPR032466">
    <property type="entry name" value="Metal_Hydrolase"/>
</dbReference>
<keyword evidence="1" id="KW-0456">Lyase</keyword>
<accession>A0A926I917</accession>
<dbReference type="PANTHER" id="PTHR21240">
    <property type="entry name" value="2-AMINO-3-CARBOXYLMUCONATE-6-SEMIALDEHYDE DECARBOXYLASE"/>
    <property type="match status" value="1"/>
</dbReference>